<dbReference type="InterPro" id="IPR037883">
    <property type="entry name" value="Knr4/Smi1-like_sf"/>
</dbReference>
<comment type="caution">
    <text evidence="2">The sequence shown here is derived from an EMBL/GenBank/DDBJ whole genome shotgun (WGS) entry which is preliminary data.</text>
</comment>
<dbReference type="SUPFAM" id="SSF160631">
    <property type="entry name" value="SMI1/KNR4-like"/>
    <property type="match status" value="1"/>
</dbReference>
<evidence type="ECO:0000256" key="1">
    <source>
        <dbReference type="SAM" id="MobiDB-lite"/>
    </source>
</evidence>
<feature type="compositionally biased region" description="Acidic residues" evidence="1">
    <location>
        <begin position="253"/>
        <end position="277"/>
    </location>
</feature>
<dbReference type="RefSeq" id="WP_271997009.1">
    <property type="nucleotide sequence ID" value="NZ_JAQNDN010000003.1"/>
</dbReference>
<reference evidence="2 3" key="1">
    <citation type="submission" date="2022-11" db="EMBL/GenBank/DDBJ databases">
        <title>Minimal conservation of predation-associated metabolite biosynthetic gene clusters underscores biosynthetic potential of Myxococcota including descriptions for ten novel species: Archangium lansinium sp. nov., Myxococcus landrumus sp. nov., Nannocystis bai.</title>
        <authorList>
            <person name="Ahearne A."/>
            <person name="Stevens C."/>
            <person name="Dowd S."/>
        </authorList>
    </citation>
    <scope>NUCLEOTIDE SEQUENCE [LARGE SCALE GENOMIC DNA]</scope>
    <source>
        <strain evidence="2 3">NCELM</strain>
    </source>
</reference>
<dbReference type="Proteomes" id="UP001217838">
    <property type="component" value="Unassembled WGS sequence"/>
</dbReference>
<dbReference type="EMBL" id="JAQNDN010000003">
    <property type="protein sequence ID" value="MDC0668160.1"/>
    <property type="molecule type" value="Genomic_DNA"/>
</dbReference>
<organism evidence="2 3">
    <name type="scientific">Nannocystis radixulma</name>
    <dbReference type="NCBI Taxonomy" id="2995305"/>
    <lineage>
        <taxon>Bacteria</taxon>
        <taxon>Pseudomonadati</taxon>
        <taxon>Myxococcota</taxon>
        <taxon>Polyangia</taxon>
        <taxon>Nannocystales</taxon>
        <taxon>Nannocystaceae</taxon>
        <taxon>Nannocystis</taxon>
    </lineage>
</organism>
<protein>
    <submittedName>
        <fullName evidence="2">SMI1/KNR4 family protein</fullName>
    </submittedName>
</protein>
<proteinExistence type="predicted"/>
<feature type="region of interest" description="Disordered" evidence="1">
    <location>
        <begin position="247"/>
        <end position="283"/>
    </location>
</feature>
<evidence type="ECO:0000313" key="2">
    <source>
        <dbReference type="EMBL" id="MDC0668160.1"/>
    </source>
</evidence>
<keyword evidence="3" id="KW-1185">Reference proteome</keyword>
<gene>
    <name evidence="2" type="ORF">POL58_10445</name>
</gene>
<sequence>MDIDTAIRHVADLWPEFLERIAGAADDEILALEEAIRRPLPRSYRSFLARMGGDDAGFAAGFGGDDFRLETLLAHYQRANWGVPRPLLLVGLNHVVGEAQVHTCLTDAPANDPRVVYAVLRGGVVDQTLPAAQSLGELVFRYGFCNFFAFRLQTEGWGQLLHPDEAQIARLERRLAAAGLARHPASEGYAAYFVSDGLVAHYTHAPGDERLILLVHGQEVPVRAVMNDLTRELGVAVSWIGDTVDQHSHLQADEESAEDEDEEYDEYDEFDDDDDSGELPRSS</sequence>
<accession>A0ABT5B232</accession>
<evidence type="ECO:0000313" key="3">
    <source>
        <dbReference type="Proteomes" id="UP001217838"/>
    </source>
</evidence>
<name>A0ABT5B232_9BACT</name>